<dbReference type="PANTHER" id="PTHR19446">
    <property type="entry name" value="REVERSE TRANSCRIPTASES"/>
    <property type="match status" value="1"/>
</dbReference>
<reference evidence="3" key="1">
    <citation type="submission" date="2016-06" db="UniProtKB">
        <authorList>
            <consortium name="WormBaseParasite"/>
        </authorList>
    </citation>
    <scope>IDENTIFICATION</scope>
</reference>
<dbReference type="EMBL" id="UZAK01037822">
    <property type="protein sequence ID" value="VDP59757.1"/>
    <property type="molecule type" value="Genomic_DNA"/>
</dbReference>
<accession>A0A183KKT6</accession>
<sequence length="119" mass="13444">MNVTAPTIEEIRMQAIRQIKSGKAVGPENIPAEAIKPDIQVTANMLHVLFRKIWEEEHMMTEWKDEYLIKMPKKGDLSKYENYRGITLQSVPGKVSSSVAEQVKKFSGRSALGSTDRIP</sequence>
<dbReference type="AlphaFoldDB" id="A0A183KKT6"/>
<gene>
    <name evidence="1" type="ORF">SCUD_LOCUS15648</name>
</gene>
<protein>
    <submittedName>
        <fullName evidence="3">Reverse transcriptase domain-containing protein</fullName>
    </submittedName>
</protein>
<evidence type="ECO:0000313" key="1">
    <source>
        <dbReference type="EMBL" id="VDP59757.1"/>
    </source>
</evidence>
<organism evidence="3">
    <name type="scientific">Schistosoma curassoni</name>
    <dbReference type="NCBI Taxonomy" id="6186"/>
    <lineage>
        <taxon>Eukaryota</taxon>
        <taxon>Metazoa</taxon>
        <taxon>Spiralia</taxon>
        <taxon>Lophotrochozoa</taxon>
        <taxon>Platyhelminthes</taxon>
        <taxon>Trematoda</taxon>
        <taxon>Digenea</taxon>
        <taxon>Strigeidida</taxon>
        <taxon>Schistosomatoidea</taxon>
        <taxon>Schistosomatidae</taxon>
        <taxon>Schistosoma</taxon>
    </lineage>
</organism>
<proteinExistence type="predicted"/>
<reference evidence="1 2" key="2">
    <citation type="submission" date="2018-11" db="EMBL/GenBank/DDBJ databases">
        <authorList>
            <consortium name="Pathogen Informatics"/>
        </authorList>
    </citation>
    <scope>NUCLEOTIDE SEQUENCE [LARGE SCALE GENOMIC DNA]</scope>
    <source>
        <strain evidence="1">Dakar</strain>
        <strain evidence="2">Dakar, Senegal</strain>
    </source>
</reference>
<dbReference type="WBParaSite" id="SCUD_0001565101-mRNA-1">
    <property type="protein sequence ID" value="SCUD_0001565101-mRNA-1"/>
    <property type="gene ID" value="SCUD_0001565101"/>
</dbReference>
<name>A0A183KKT6_9TREM</name>
<evidence type="ECO:0000313" key="3">
    <source>
        <dbReference type="WBParaSite" id="SCUD_0001565101-mRNA-1"/>
    </source>
</evidence>
<dbReference type="Proteomes" id="UP000279833">
    <property type="component" value="Unassembled WGS sequence"/>
</dbReference>
<keyword evidence="2" id="KW-1185">Reference proteome</keyword>
<evidence type="ECO:0000313" key="2">
    <source>
        <dbReference type="Proteomes" id="UP000279833"/>
    </source>
</evidence>